<protein>
    <recommendedName>
        <fullName evidence="3">Carboxylic ester hydrolase</fullName>
        <ecNumber evidence="3">3.1.1.-</ecNumber>
    </recommendedName>
</protein>
<dbReference type="Pfam" id="PF00135">
    <property type="entry name" value="COesterase"/>
    <property type="match status" value="1"/>
</dbReference>
<evidence type="ECO:0000313" key="5">
    <source>
        <dbReference type="EMBL" id="KAH3699304.1"/>
    </source>
</evidence>
<dbReference type="AlphaFoldDB" id="A0A9D4BKH3"/>
<dbReference type="InterPro" id="IPR019826">
    <property type="entry name" value="Carboxylesterase_B_AS"/>
</dbReference>
<organism evidence="5 6">
    <name type="scientific">Dreissena polymorpha</name>
    <name type="common">Zebra mussel</name>
    <name type="synonym">Mytilus polymorpha</name>
    <dbReference type="NCBI Taxonomy" id="45954"/>
    <lineage>
        <taxon>Eukaryota</taxon>
        <taxon>Metazoa</taxon>
        <taxon>Spiralia</taxon>
        <taxon>Lophotrochozoa</taxon>
        <taxon>Mollusca</taxon>
        <taxon>Bivalvia</taxon>
        <taxon>Autobranchia</taxon>
        <taxon>Heteroconchia</taxon>
        <taxon>Euheterodonta</taxon>
        <taxon>Imparidentia</taxon>
        <taxon>Neoheterodontei</taxon>
        <taxon>Myida</taxon>
        <taxon>Dreissenoidea</taxon>
        <taxon>Dreissenidae</taxon>
        <taxon>Dreissena</taxon>
    </lineage>
</organism>
<reference evidence="5" key="1">
    <citation type="journal article" date="2019" name="bioRxiv">
        <title>The Genome of the Zebra Mussel, Dreissena polymorpha: A Resource for Invasive Species Research.</title>
        <authorList>
            <person name="McCartney M.A."/>
            <person name="Auch B."/>
            <person name="Kono T."/>
            <person name="Mallez S."/>
            <person name="Zhang Y."/>
            <person name="Obille A."/>
            <person name="Becker A."/>
            <person name="Abrahante J.E."/>
            <person name="Garbe J."/>
            <person name="Badalamenti J.P."/>
            <person name="Herman A."/>
            <person name="Mangelson H."/>
            <person name="Liachko I."/>
            <person name="Sullivan S."/>
            <person name="Sone E.D."/>
            <person name="Koren S."/>
            <person name="Silverstein K.A.T."/>
            <person name="Beckman K.B."/>
            <person name="Gohl D.M."/>
        </authorList>
    </citation>
    <scope>NUCLEOTIDE SEQUENCE</scope>
    <source>
        <strain evidence="5">Duluth1</strain>
        <tissue evidence="5">Whole animal</tissue>
    </source>
</reference>
<dbReference type="PROSITE" id="PS00122">
    <property type="entry name" value="CARBOXYLESTERASE_B_1"/>
    <property type="match status" value="1"/>
</dbReference>
<dbReference type="SUPFAM" id="SSF53474">
    <property type="entry name" value="alpha/beta-Hydrolases"/>
    <property type="match status" value="1"/>
</dbReference>
<evidence type="ECO:0000259" key="4">
    <source>
        <dbReference type="Pfam" id="PF00135"/>
    </source>
</evidence>
<feature type="signal peptide" evidence="3">
    <location>
        <begin position="1"/>
        <end position="21"/>
    </location>
</feature>
<dbReference type="PANTHER" id="PTHR11559">
    <property type="entry name" value="CARBOXYLESTERASE"/>
    <property type="match status" value="1"/>
</dbReference>
<name>A0A9D4BKH3_DREPO</name>
<dbReference type="InterPro" id="IPR050309">
    <property type="entry name" value="Type-B_Carboxylest/Lipase"/>
</dbReference>
<dbReference type="GO" id="GO:0016787">
    <property type="term" value="F:hydrolase activity"/>
    <property type="evidence" value="ECO:0007669"/>
    <property type="project" value="UniProtKB-KW"/>
</dbReference>
<keyword evidence="3" id="KW-0732">Signal</keyword>
<evidence type="ECO:0000256" key="3">
    <source>
        <dbReference type="RuleBase" id="RU361235"/>
    </source>
</evidence>
<proteinExistence type="inferred from homology"/>
<evidence type="ECO:0000256" key="2">
    <source>
        <dbReference type="ARBA" id="ARBA00022801"/>
    </source>
</evidence>
<dbReference type="InterPro" id="IPR002018">
    <property type="entry name" value="CarbesteraseB"/>
</dbReference>
<comment type="caution">
    <text evidence="5">The sequence shown here is derived from an EMBL/GenBank/DDBJ whole genome shotgun (WGS) entry which is preliminary data.</text>
</comment>
<reference evidence="5" key="2">
    <citation type="submission" date="2020-11" db="EMBL/GenBank/DDBJ databases">
        <authorList>
            <person name="McCartney M.A."/>
            <person name="Auch B."/>
            <person name="Kono T."/>
            <person name="Mallez S."/>
            <person name="Becker A."/>
            <person name="Gohl D.M."/>
            <person name="Silverstein K.A.T."/>
            <person name="Koren S."/>
            <person name="Bechman K.B."/>
            <person name="Herman A."/>
            <person name="Abrahante J.E."/>
            <person name="Garbe J."/>
        </authorList>
    </citation>
    <scope>NUCLEOTIDE SEQUENCE</scope>
    <source>
        <strain evidence="5">Duluth1</strain>
        <tissue evidence="5">Whole animal</tissue>
    </source>
</reference>
<evidence type="ECO:0000313" key="6">
    <source>
        <dbReference type="Proteomes" id="UP000828390"/>
    </source>
</evidence>
<dbReference type="EC" id="3.1.1.-" evidence="3"/>
<dbReference type="Proteomes" id="UP000828390">
    <property type="component" value="Unassembled WGS sequence"/>
</dbReference>
<feature type="domain" description="Carboxylesterase type B" evidence="4">
    <location>
        <begin position="30"/>
        <end position="243"/>
    </location>
</feature>
<sequence length="243" mass="26660">MKFSGNSAPILVACWLHFVTCFVLDGQGHAPLVNTTCGPMEGISQHGAYSFRGIPYALPPVGKLRWQPPQKLSHARGTCWNGTLSAKKIGDFCFQYESDTTFYGSEDCLYMNIFTPSLNPTSRLPVMVWVHGGSYSSGSGNDDNYYADETMAATTNVVYVNHNYRLHTFGFMALQMLADVSPTNTSGNYAFMDTLLVLEWVRDNIRNFGGDPSKVTLYGQSAGATHVLGLMASPLSKGLFHRA</sequence>
<comment type="similarity">
    <text evidence="1 3">Belongs to the type-B carboxylesterase/lipase family.</text>
</comment>
<evidence type="ECO:0000256" key="1">
    <source>
        <dbReference type="ARBA" id="ARBA00005964"/>
    </source>
</evidence>
<gene>
    <name evidence="5" type="ORF">DPMN_074260</name>
</gene>
<keyword evidence="2 3" id="KW-0378">Hydrolase</keyword>
<dbReference type="EMBL" id="JAIWYP010000015">
    <property type="protein sequence ID" value="KAH3699304.1"/>
    <property type="molecule type" value="Genomic_DNA"/>
</dbReference>
<dbReference type="Gene3D" id="3.40.50.1820">
    <property type="entry name" value="alpha/beta hydrolase"/>
    <property type="match status" value="1"/>
</dbReference>
<feature type="chain" id="PRO_5039762987" description="Carboxylic ester hydrolase" evidence="3">
    <location>
        <begin position="22"/>
        <end position="243"/>
    </location>
</feature>
<dbReference type="InterPro" id="IPR029058">
    <property type="entry name" value="AB_hydrolase_fold"/>
</dbReference>
<accession>A0A9D4BKH3</accession>
<keyword evidence="6" id="KW-1185">Reference proteome</keyword>